<accession>A0A078AI03</accession>
<evidence type="ECO:0000256" key="1">
    <source>
        <dbReference type="SAM" id="MobiDB-lite"/>
    </source>
</evidence>
<sequence length="1271" mass="146287">MKKEKFKFQISKDKEVKLMKHILSDIEEEEKATGDRNQFVTTSEDNTQIIKQPMTLNEPKSAPKLGNKKFRQPGGSDDKKLYKNNVSSQPSQRGEKSSAKNIEGKLNGKLMQSFTVESNLKSSSNTNSNNNNTPATGNSKSLAGNSMGGVVNINISSGGGVANRKYNGSSGTVGKQQWSNEISLNNTSKTQKSIESNFISNTISAKRKRSILEQQQRTGQTAQFSISKIQNIPLTKDSISLSSSFHAQNQTPLDEQQINSNRVRASLRSIQQSNIDLKIRTNIDDNYEIHSTSSKSIEKGRAFNLQNISSLGYSGFPQSNHEAGGVVVYQRDSNAGISEDDPINKFLNTYDKEYSMFFERIDKIKKSNSRERVANSSSVENKNQNHKSFLLGSYRMRQNQNDIIQSDHIRNDAMRDFGGRSVLEQRLDKIVESDEQQPQIPSSGRILRNASRQYQFLNPSNNFVEQNDQKMSQSPSSNEEILFIADPEIQSKYGNNNKIQWRKHNKKEEEKKSSKSIEILQRIIGNTEQQKYAKNQSDRDTLVTALSSQRASFKTIGHNSKGSPAKTQGNNAKIELKQGASSRLSQGSNYQSIYEQPIYINLVNENRDLKLQNLVNIAYDRIYFQELRKLLSQQSLQRDQDVHQITLRQESQINELKGHYEQVILGKENDHMQQQGRLQQYCTQLEDMLEESVAMIHQQNIQFQQQFRQFENDQNLRLSNPTQHQHQKLHISMYNVNQMPQMSPNLSNWMRVNKQKFLFSPGLSSLHQSTNQDVQTSSLNMINQVISMEDQNFKQMARSNQEYYKNSKMLSKLLQRTDLSSNPLNMITKSGTYASPNKHDSHFSPQIMNNNEITLSNPESTSPINYPIEDNMQNIEENQLSSQNSNMQIQSTYQMEQQETYPMYNYYQNYPIIEEKVETEQDDDVRNPSFRKRSNNNSTSHDFERDEGFQVYQPYQEVSPQKHINENQSMSIKSSNYVQDDSILYRIKNNLEQNQTKVISNSAQKDKKQFSNHNNINMPRVYNKSTLYRNESNNIYQNKNNPKQTHHHYVAPQLQQNRFFIDTCSDDSTIQEEAPINDSKINVGDYNSIKWNQYQVEMHVQDLISQIESYLTSSEQFDGESTHGGKIQLVSKQNSLKRSAGNQNNIQLQDLKGNKQKLTLQIQQPSDQEFDLSQNNSVLHNIDHVLLSDSLKQNKNLNDQLLKNKQIFNFGFQNQKKPKRTKEQKMKGLKSNALQLRQSLESFKQKLNLMIVRQRMDSSQKQGNKIDEKSQ</sequence>
<evidence type="ECO:0000313" key="3">
    <source>
        <dbReference type="Proteomes" id="UP000039865"/>
    </source>
</evidence>
<keyword evidence="3" id="KW-1185">Reference proteome</keyword>
<feature type="region of interest" description="Disordered" evidence="1">
    <location>
        <begin position="918"/>
        <end position="947"/>
    </location>
</feature>
<feature type="region of interest" description="Disordered" evidence="1">
    <location>
        <begin position="118"/>
        <end position="143"/>
    </location>
</feature>
<organism evidence="2 3">
    <name type="scientific">Stylonychia lemnae</name>
    <name type="common">Ciliate</name>
    <dbReference type="NCBI Taxonomy" id="5949"/>
    <lineage>
        <taxon>Eukaryota</taxon>
        <taxon>Sar</taxon>
        <taxon>Alveolata</taxon>
        <taxon>Ciliophora</taxon>
        <taxon>Intramacronucleata</taxon>
        <taxon>Spirotrichea</taxon>
        <taxon>Stichotrichia</taxon>
        <taxon>Sporadotrichida</taxon>
        <taxon>Oxytrichidae</taxon>
        <taxon>Stylonychinae</taxon>
        <taxon>Stylonychia</taxon>
    </lineage>
</organism>
<name>A0A078AI03_STYLE</name>
<protein>
    <submittedName>
        <fullName evidence="2">Uncharacterized protein</fullName>
    </submittedName>
</protein>
<dbReference type="Proteomes" id="UP000039865">
    <property type="component" value="Unassembled WGS sequence"/>
</dbReference>
<proteinExistence type="predicted"/>
<dbReference type="InParanoid" id="A0A078AI03"/>
<reference evidence="2 3" key="1">
    <citation type="submission" date="2014-06" db="EMBL/GenBank/DDBJ databases">
        <authorList>
            <person name="Swart Estienne"/>
        </authorList>
    </citation>
    <scope>NUCLEOTIDE SEQUENCE [LARGE SCALE GENOMIC DNA]</scope>
    <source>
        <strain evidence="2 3">130c</strain>
    </source>
</reference>
<dbReference type="EMBL" id="CCKQ01010064">
    <property type="protein sequence ID" value="CDW81566.1"/>
    <property type="molecule type" value="Genomic_DNA"/>
</dbReference>
<gene>
    <name evidence="2" type="primary">Contig7958.g8500</name>
    <name evidence="2" type="ORF">STYLEM_10585</name>
</gene>
<dbReference type="AlphaFoldDB" id="A0A078AI03"/>
<feature type="compositionally biased region" description="Polar residues" evidence="1">
    <location>
        <begin position="35"/>
        <end position="50"/>
    </location>
</feature>
<evidence type="ECO:0000313" key="2">
    <source>
        <dbReference type="EMBL" id="CDW81566.1"/>
    </source>
</evidence>
<feature type="region of interest" description="Disordered" evidence="1">
    <location>
        <begin position="29"/>
        <end position="99"/>
    </location>
</feature>
<feature type="compositionally biased region" description="Low complexity" evidence="1">
    <location>
        <begin position="118"/>
        <end position="139"/>
    </location>
</feature>